<sequence length="179" mass="20547">NIHDLESESSLSSPDQTPSQNSSVTVTNSLGKRIRKKKVTHSKRPKSKEPSWVWHYFKRDKVAKKVCCKVEITDEDGIKKACAHEYESTTGTGNLKAHLRQLHRILPPEENNNNNQLAKTVSNQQSLHDFINKKTPLPISKQDKITNRILAWIVDDLQPFNAITNNCFRDMILECEPRF</sequence>
<comment type="caution">
    <text evidence="1">The sequence shown here is derived from an EMBL/GenBank/DDBJ whole genome shotgun (WGS) entry which is preliminary data.</text>
</comment>
<dbReference type="Proteomes" id="UP000789366">
    <property type="component" value="Unassembled WGS sequence"/>
</dbReference>
<evidence type="ECO:0000313" key="2">
    <source>
        <dbReference type="Proteomes" id="UP000789366"/>
    </source>
</evidence>
<gene>
    <name evidence="1" type="ORF">SPELUC_LOCUS12357</name>
</gene>
<proteinExistence type="predicted"/>
<evidence type="ECO:0000313" key="1">
    <source>
        <dbReference type="EMBL" id="CAG8719852.1"/>
    </source>
</evidence>
<feature type="non-terminal residue" evidence="1">
    <location>
        <position position="1"/>
    </location>
</feature>
<keyword evidence="2" id="KW-1185">Reference proteome</keyword>
<feature type="non-terminal residue" evidence="1">
    <location>
        <position position="179"/>
    </location>
</feature>
<reference evidence="1" key="1">
    <citation type="submission" date="2021-06" db="EMBL/GenBank/DDBJ databases">
        <authorList>
            <person name="Kallberg Y."/>
            <person name="Tangrot J."/>
            <person name="Rosling A."/>
        </authorList>
    </citation>
    <scope>NUCLEOTIDE SEQUENCE</scope>
    <source>
        <strain evidence="1">28 12/20/2015</strain>
    </source>
</reference>
<organism evidence="1 2">
    <name type="scientific">Cetraspora pellucida</name>
    <dbReference type="NCBI Taxonomy" id="1433469"/>
    <lineage>
        <taxon>Eukaryota</taxon>
        <taxon>Fungi</taxon>
        <taxon>Fungi incertae sedis</taxon>
        <taxon>Mucoromycota</taxon>
        <taxon>Glomeromycotina</taxon>
        <taxon>Glomeromycetes</taxon>
        <taxon>Diversisporales</taxon>
        <taxon>Gigasporaceae</taxon>
        <taxon>Cetraspora</taxon>
    </lineage>
</organism>
<protein>
    <submittedName>
        <fullName evidence="1">11629_t:CDS:1</fullName>
    </submittedName>
</protein>
<name>A0ACA9PT75_9GLOM</name>
<accession>A0ACA9PT75</accession>
<dbReference type="EMBL" id="CAJVPW010028985">
    <property type="protein sequence ID" value="CAG8719852.1"/>
    <property type="molecule type" value="Genomic_DNA"/>
</dbReference>